<dbReference type="GeneID" id="80801399"/>
<proteinExistence type="predicted"/>
<dbReference type="FunFam" id="3.30.70.270:FF:000001">
    <property type="entry name" value="Diguanylate cyclase domain protein"/>
    <property type="match status" value="1"/>
</dbReference>
<dbReference type="Proteomes" id="UP000220246">
    <property type="component" value="Unassembled WGS sequence"/>
</dbReference>
<dbReference type="STRING" id="1219032.GCA_001515545_01232"/>
<protein>
    <submittedName>
        <fullName evidence="3">GGDEF domain-containing protein</fullName>
    </submittedName>
</protein>
<dbReference type="PANTHER" id="PTHR46663">
    <property type="entry name" value="DIGUANYLATE CYCLASE DGCT-RELATED"/>
    <property type="match status" value="1"/>
</dbReference>
<dbReference type="SUPFAM" id="SSF55073">
    <property type="entry name" value="Nucleotide cyclase"/>
    <property type="match status" value="1"/>
</dbReference>
<dbReference type="EMBL" id="PDEA01000001">
    <property type="protein sequence ID" value="PEH89274.1"/>
    <property type="molecule type" value="Genomic_DNA"/>
</dbReference>
<dbReference type="Pfam" id="PF00990">
    <property type="entry name" value="GGDEF"/>
    <property type="match status" value="1"/>
</dbReference>
<evidence type="ECO:0000259" key="2">
    <source>
        <dbReference type="PROSITE" id="PS50887"/>
    </source>
</evidence>
<dbReference type="CDD" id="cd00130">
    <property type="entry name" value="PAS"/>
    <property type="match status" value="1"/>
</dbReference>
<dbReference type="PROSITE" id="PS50887">
    <property type="entry name" value="GGDEF"/>
    <property type="match status" value="1"/>
</dbReference>
<gene>
    <name evidence="3" type="ORF">CRM82_12320</name>
</gene>
<evidence type="ECO:0000313" key="3">
    <source>
        <dbReference type="EMBL" id="PEH89274.1"/>
    </source>
</evidence>
<dbReference type="AlphaFoldDB" id="A0A2A7UVM6"/>
<evidence type="ECO:0000256" key="1">
    <source>
        <dbReference type="SAM" id="Phobius"/>
    </source>
</evidence>
<reference evidence="4" key="1">
    <citation type="submission" date="2017-09" db="EMBL/GenBank/DDBJ databases">
        <title>FDA dAtabase for Regulatory Grade micrObial Sequences (FDA-ARGOS): Supporting development and validation of Infectious Disease Dx tests.</title>
        <authorList>
            <person name="Minogue T."/>
            <person name="Wolcott M."/>
            <person name="Wasieloski L."/>
            <person name="Aguilar W."/>
            <person name="Moore D."/>
            <person name="Tallon L."/>
            <person name="Sadzewicz L."/>
            <person name="Ott S."/>
            <person name="Zhao X."/>
            <person name="Nagaraj S."/>
            <person name="Vavikolanu K."/>
            <person name="Aluvathingal J."/>
            <person name="Nadendla S."/>
            <person name="Sichtig H."/>
        </authorList>
    </citation>
    <scope>NUCLEOTIDE SEQUENCE [LARGE SCALE GENOMIC DNA]</scope>
    <source>
        <strain evidence="4">FDAARGOS_394</strain>
    </source>
</reference>
<keyword evidence="1" id="KW-0472">Membrane</keyword>
<dbReference type="InterPro" id="IPR043128">
    <property type="entry name" value="Rev_trsase/Diguanyl_cyclase"/>
</dbReference>
<dbReference type="CDD" id="cd12915">
    <property type="entry name" value="PDC2_DGC_like"/>
    <property type="match status" value="1"/>
</dbReference>
<dbReference type="InterPro" id="IPR035965">
    <property type="entry name" value="PAS-like_dom_sf"/>
</dbReference>
<dbReference type="RefSeq" id="WP_066534491.1">
    <property type="nucleotide sequence ID" value="NZ_PDEA01000001.1"/>
</dbReference>
<dbReference type="CDD" id="cd12914">
    <property type="entry name" value="PDC1_DGC_like"/>
    <property type="match status" value="1"/>
</dbReference>
<dbReference type="Gene3D" id="3.30.450.20">
    <property type="entry name" value="PAS domain"/>
    <property type="match status" value="3"/>
</dbReference>
<keyword evidence="1" id="KW-1133">Transmembrane helix</keyword>
<dbReference type="SUPFAM" id="SSF55785">
    <property type="entry name" value="PYP-like sensor domain (PAS domain)"/>
    <property type="match status" value="1"/>
</dbReference>
<dbReference type="SMART" id="SM00267">
    <property type="entry name" value="GGDEF"/>
    <property type="match status" value="1"/>
</dbReference>
<organism evidence="3 4">
    <name type="scientific">Comamonas terrigena</name>
    <dbReference type="NCBI Taxonomy" id="32013"/>
    <lineage>
        <taxon>Bacteria</taxon>
        <taxon>Pseudomonadati</taxon>
        <taxon>Pseudomonadota</taxon>
        <taxon>Betaproteobacteria</taxon>
        <taxon>Burkholderiales</taxon>
        <taxon>Comamonadaceae</taxon>
        <taxon>Comamonas</taxon>
    </lineage>
</organism>
<dbReference type="InterPro" id="IPR000014">
    <property type="entry name" value="PAS"/>
</dbReference>
<dbReference type="InterPro" id="IPR052163">
    <property type="entry name" value="DGC-Regulatory_Protein"/>
</dbReference>
<dbReference type="CDD" id="cd01949">
    <property type="entry name" value="GGDEF"/>
    <property type="match status" value="1"/>
</dbReference>
<dbReference type="NCBIfam" id="TIGR00254">
    <property type="entry name" value="GGDEF"/>
    <property type="match status" value="1"/>
</dbReference>
<sequence>MKSIRFVDRLIDGVVTSLIRSRQLLLKTVVGVFLIASILIASTWHNLRESRDYHVQRGVDASINQARLLSYELNTEMRLIDNALSTIAHEFHQAGATAQTFESAMTNQAALLPFSKAVRVADANGMVRLGLLPNEQPFSIADRAYFEEVKRSDKMVISEPLVSHSFKEWSVVLSRRLEGENGTFKGAVFVVLDVEHFRKLFQKLTPGEDSATTLRSAEGRLVARYSQADPTSHIGVGGTLTSTALKQTVRRNPDHGWFITPTALDGIERITAYQRLSSPYSLTVYTGISTESYLRPWRSEAVRVWSLTGLCVLLMALGAGSLFLHQQRELTDKLRNAELLKEQNFFVENDLIGMIKVRDRKILWANKAMARMLGKHVSDLNQQSKLCIYPDKETYEQIGRLSSEALSHNKHFRTEVQLKKSNGQTFWVDANAAQITETDTVWIFVDVDAHKKLQQETEHQATHDALTGLANRRLMVMQMERFIALANRHLSSVAVCFIDLDGFKAVNDTYGHDAGDIVLQTVAKRLKGAVREYDCVARLGGDEFVVVLTGRNDRESVVHTMQRCLQEVLVPIVVEDIHTTKVGCSIGIAYYEFDNESCDSLIERADEAMYVAKHAGKGRVIESNRRPLGENPNENSTAAT</sequence>
<name>A0A2A7UVM6_COMTR</name>
<dbReference type="Pfam" id="PF13426">
    <property type="entry name" value="PAS_9"/>
    <property type="match status" value="1"/>
</dbReference>
<keyword evidence="4" id="KW-1185">Reference proteome</keyword>
<dbReference type="InterPro" id="IPR000160">
    <property type="entry name" value="GGDEF_dom"/>
</dbReference>
<dbReference type="Gene3D" id="3.30.70.270">
    <property type="match status" value="1"/>
</dbReference>
<keyword evidence="1" id="KW-0812">Transmembrane</keyword>
<dbReference type="PANTHER" id="PTHR46663:SF2">
    <property type="entry name" value="GGDEF DOMAIN-CONTAINING PROTEIN"/>
    <property type="match status" value="1"/>
</dbReference>
<feature type="domain" description="GGDEF" evidence="2">
    <location>
        <begin position="491"/>
        <end position="625"/>
    </location>
</feature>
<accession>A0A2A7UVM6</accession>
<comment type="caution">
    <text evidence="3">The sequence shown here is derived from an EMBL/GenBank/DDBJ whole genome shotgun (WGS) entry which is preliminary data.</text>
</comment>
<evidence type="ECO:0000313" key="4">
    <source>
        <dbReference type="Proteomes" id="UP000220246"/>
    </source>
</evidence>
<dbReference type="GO" id="GO:0003824">
    <property type="term" value="F:catalytic activity"/>
    <property type="evidence" value="ECO:0007669"/>
    <property type="project" value="UniProtKB-ARBA"/>
</dbReference>
<dbReference type="InterPro" id="IPR029787">
    <property type="entry name" value="Nucleotide_cyclase"/>
</dbReference>
<feature type="transmembrane region" description="Helical" evidence="1">
    <location>
        <begin position="24"/>
        <end position="44"/>
    </location>
</feature>
<dbReference type="OrthoDB" id="9813903at2"/>